<dbReference type="InterPro" id="IPR011453">
    <property type="entry name" value="DUF1559"/>
</dbReference>
<feature type="domain" description="DUF1559" evidence="1">
    <location>
        <begin position="13"/>
        <end position="200"/>
    </location>
</feature>
<gene>
    <name evidence="2" type="ORF">S01H1_81168</name>
</gene>
<name>X0Y991_9ZZZZ</name>
<dbReference type="Pfam" id="PF07596">
    <property type="entry name" value="SBP_bac_10"/>
    <property type="match status" value="1"/>
</dbReference>
<dbReference type="InterPro" id="IPR027558">
    <property type="entry name" value="Pre_pil_HX9DG_C"/>
</dbReference>
<dbReference type="AlphaFoldDB" id="X0Y991"/>
<proteinExistence type="predicted"/>
<reference evidence="2" key="1">
    <citation type="journal article" date="2014" name="Front. Microbiol.">
        <title>High frequency of phylogenetically diverse reductive dehalogenase-homologous genes in deep subseafloor sedimentary metagenomes.</title>
        <authorList>
            <person name="Kawai M."/>
            <person name="Futagami T."/>
            <person name="Toyoda A."/>
            <person name="Takaki Y."/>
            <person name="Nishi S."/>
            <person name="Hori S."/>
            <person name="Arai W."/>
            <person name="Tsubouchi T."/>
            <person name="Morono Y."/>
            <person name="Uchiyama I."/>
            <person name="Ito T."/>
            <person name="Fujiyama A."/>
            <person name="Inagaki F."/>
            <person name="Takami H."/>
        </authorList>
    </citation>
    <scope>NUCLEOTIDE SEQUENCE</scope>
    <source>
        <strain evidence="2">Expedition CK06-06</strain>
    </source>
</reference>
<evidence type="ECO:0000313" key="2">
    <source>
        <dbReference type="EMBL" id="GAG52375.1"/>
    </source>
</evidence>
<feature type="non-terminal residue" evidence="2">
    <location>
        <position position="212"/>
    </location>
</feature>
<feature type="non-terminal residue" evidence="2">
    <location>
        <position position="1"/>
    </location>
</feature>
<sequence>GYYIWASSDSTNFALYLQRMPVYQCPSDDRPTQFPNMRNYFGVTGGRDRTTYGWRGDIFTDGMFTINHWRRFADIRDGTSATLAIGESVHNAFYGDAQMAGSSGTGYSPGLGPGYADPSQGSPCAWVAGDGCNKPNCPMSTWSVGRGLRSTKWPINHSLFDPTMAANEENDAPFGSFHSGGAHFVFADGHVGFLNDTIDFATYQYLSTIEGR</sequence>
<dbReference type="EMBL" id="BARS01054896">
    <property type="protein sequence ID" value="GAG52375.1"/>
    <property type="molecule type" value="Genomic_DNA"/>
</dbReference>
<accession>X0Y991</accession>
<organism evidence="2">
    <name type="scientific">marine sediment metagenome</name>
    <dbReference type="NCBI Taxonomy" id="412755"/>
    <lineage>
        <taxon>unclassified sequences</taxon>
        <taxon>metagenomes</taxon>
        <taxon>ecological metagenomes</taxon>
    </lineage>
</organism>
<dbReference type="PANTHER" id="PTHR30093">
    <property type="entry name" value="GENERAL SECRETION PATHWAY PROTEIN G"/>
    <property type="match status" value="1"/>
</dbReference>
<dbReference type="PANTHER" id="PTHR30093:SF2">
    <property type="entry name" value="TYPE II SECRETION SYSTEM PROTEIN H"/>
    <property type="match status" value="1"/>
</dbReference>
<dbReference type="NCBIfam" id="TIGR04294">
    <property type="entry name" value="pre_pil_HX9DG"/>
    <property type="match status" value="1"/>
</dbReference>
<protein>
    <recommendedName>
        <fullName evidence="1">DUF1559 domain-containing protein</fullName>
    </recommendedName>
</protein>
<evidence type="ECO:0000259" key="1">
    <source>
        <dbReference type="Pfam" id="PF07596"/>
    </source>
</evidence>
<comment type="caution">
    <text evidence="2">The sequence shown here is derived from an EMBL/GenBank/DDBJ whole genome shotgun (WGS) entry which is preliminary data.</text>
</comment>